<dbReference type="InterPro" id="IPR008869">
    <property type="entry name" value="MlaC/ttg2D"/>
</dbReference>
<name>A0A2T6AB98_9RHOB</name>
<reference evidence="2 3" key="1">
    <citation type="submission" date="2018-04" db="EMBL/GenBank/DDBJ databases">
        <title>Genomic Encyclopedia of Archaeal and Bacterial Type Strains, Phase II (KMG-II): from individual species to whole genera.</title>
        <authorList>
            <person name="Goeker M."/>
        </authorList>
    </citation>
    <scope>NUCLEOTIDE SEQUENCE [LARGE SCALE GENOMIC DNA]</scope>
    <source>
        <strain evidence="2 3">DSM 29329</strain>
    </source>
</reference>
<protein>
    <submittedName>
        <fullName evidence="2">Phospholipid transport system substrate-binding protein</fullName>
    </submittedName>
</protein>
<dbReference type="PANTHER" id="PTHR36573">
    <property type="entry name" value="INTERMEMBRANE PHOSPHOLIPID TRANSPORT SYSTEM BINDING PROTEIN MLAC"/>
    <property type="match status" value="1"/>
</dbReference>
<sequence length="200" mass="22005">MPLSFTRRAVCGGLAATAALLPAGAAFALTEPEARNLIDRLVAEVNAVISSGRSEEAMLREFERIFRQYADTSYVAAYAMGVDGRRATAAQKRAFSDAFITYVSRKYGRRFREFIGGRIIVTGVKPVNNYYEVYCTAELRGQAPFRITFNVSDRSGRDQFFNLYIEGVNMLLTERTEVGALLDANGGNIDAMIAALRSAS</sequence>
<keyword evidence="3" id="KW-1185">Reference proteome</keyword>
<proteinExistence type="predicted"/>
<dbReference type="OrthoDB" id="7839352at2"/>
<keyword evidence="1" id="KW-0732">Signal</keyword>
<dbReference type="EMBL" id="QBKN01000033">
    <property type="protein sequence ID" value="PTX41052.1"/>
    <property type="molecule type" value="Genomic_DNA"/>
</dbReference>
<evidence type="ECO:0000313" key="2">
    <source>
        <dbReference type="EMBL" id="PTX41052.1"/>
    </source>
</evidence>
<organism evidence="2 3">
    <name type="scientific">Allosediminivita pacifica</name>
    <dbReference type="NCBI Taxonomy" id="1267769"/>
    <lineage>
        <taxon>Bacteria</taxon>
        <taxon>Pseudomonadati</taxon>
        <taxon>Pseudomonadota</taxon>
        <taxon>Alphaproteobacteria</taxon>
        <taxon>Rhodobacterales</taxon>
        <taxon>Paracoccaceae</taxon>
        <taxon>Allosediminivita</taxon>
    </lineage>
</organism>
<dbReference type="InterPro" id="IPR006311">
    <property type="entry name" value="TAT_signal"/>
</dbReference>
<dbReference type="PANTHER" id="PTHR36573:SF1">
    <property type="entry name" value="INTERMEMBRANE PHOSPHOLIPID TRANSPORT SYSTEM BINDING PROTEIN MLAC"/>
    <property type="match status" value="1"/>
</dbReference>
<gene>
    <name evidence="2" type="ORF">C8N44_13325</name>
</gene>
<dbReference type="AlphaFoldDB" id="A0A2T6AB98"/>
<dbReference type="InterPro" id="IPR042245">
    <property type="entry name" value="Tgt2/MlaC_sf"/>
</dbReference>
<evidence type="ECO:0000256" key="1">
    <source>
        <dbReference type="SAM" id="SignalP"/>
    </source>
</evidence>
<comment type="caution">
    <text evidence="2">The sequence shown here is derived from an EMBL/GenBank/DDBJ whole genome shotgun (WGS) entry which is preliminary data.</text>
</comment>
<dbReference type="RefSeq" id="WP_107978487.1">
    <property type="nucleotide sequence ID" value="NZ_BMEZ01000032.1"/>
</dbReference>
<dbReference type="Pfam" id="PF05494">
    <property type="entry name" value="MlaC"/>
    <property type="match status" value="1"/>
</dbReference>
<dbReference type="PROSITE" id="PS51318">
    <property type="entry name" value="TAT"/>
    <property type="match status" value="1"/>
</dbReference>
<dbReference type="Proteomes" id="UP000244069">
    <property type="component" value="Unassembled WGS sequence"/>
</dbReference>
<feature type="signal peptide" evidence="1">
    <location>
        <begin position="1"/>
        <end position="28"/>
    </location>
</feature>
<evidence type="ECO:0000313" key="3">
    <source>
        <dbReference type="Proteomes" id="UP000244069"/>
    </source>
</evidence>
<dbReference type="Gene3D" id="3.10.450.710">
    <property type="entry name" value="Tgt2/MlaC"/>
    <property type="match status" value="1"/>
</dbReference>
<accession>A0A2T6AB98</accession>
<feature type="chain" id="PRO_5015433908" evidence="1">
    <location>
        <begin position="29"/>
        <end position="200"/>
    </location>
</feature>